<reference evidence="1 2" key="1">
    <citation type="submission" date="2019-01" db="EMBL/GenBank/DDBJ databases">
        <authorList>
            <person name="Ferrante I. M."/>
        </authorList>
    </citation>
    <scope>NUCLEOTIDE SEQUENCE [LARGE SCALE GENOMIC DNA]</scope>
    <source>
        <strain evidence="1 2">B856</strain>
    </source>
</reference>
<name>A0A448Z7D2_9STRA</name>
<evidence type="ECO:0000313" key="2">
    <source>
        <dbReference type="Proteomes" id="UP000291116"/>
    </source>
</evidence>
<sequence length="382" mass="43163">MSTENDTEEDTHLAWTKKQGHVLSGGGKAESFYTAERGFPFLETDLPHYHLLKGDTHAVFKPNLKSAKLPVAGAWNRPLFSGGWKYSSDKEERVYNIQTNNLFIDFRVPRSRETVFRTSTATSLDDLGPRELRLYARQHIFAGFTVLDHEKDRPVATRHHFIDWNFVGVSRTRPNKWWIEANEDTSSWKEFSYATDNNGQHYYFEQWDRLPNGNPAPRLALRVSPSEKRKSSTEQSEGSLCKQQDGVFVLVGDHFNYVMGRKLSGEKRPYEVASLVDLVDDAVASGDLATARSHLGIEGGHGTVSSGWKLDCTIPHWNGGKTLESVGGGHLEVVGTDLTSCSVVFKGLSWSIYDCSFENIDELKQFLNGIQHHNNQLRMTRP</sequence>
<evidence type="ECO:0000313" key="1">
    <source>
        <dbReference type="EMBL" id="VEU37952.1"/>
    </source>
</evidence>
<gene>
    <name evidence="1" type="ORF">PSNMU_V1.4_AUG-EV-PASAV3_0047870</name>
</gene>
<proteinExistence type="predicted"/>
<dbReference type="Proteomes" id="UP000291116">
    <property type="component" value="Unassembled WGS sequence"/>
</dbReference>
<dbReference type="EMBL" id="CAACVS010000148">
    <property type="protein sequence ID" value="VEU37952.1"/>
    <property type="molecule type" value="Genomic_DNA"/>
</dbReference>
<accession>A0A448Z7D2</accession>
<organism evidence="1 2">
    <name type="scientific">Pseudo-nitzschia multistriata</name>
    <dbReference type="NCBI Taxonomy" id="183589"/>
    <lineage>
        <taxon>Eukaryota</taxon>
        <taxon>Sar</taxon>
        <taxon>Stramenopiles</taxon>
        <taxon>Ochrophyta</taxon>
        <taxon>Bacillariophyta</taxon>
        <taxon>Bacillariophyceae</taxon>
        <taxon>Bacillariophycidae</taxon>
        <taxon>Bacillariales</taxon>
        <taxon>Bacillariaceae</taxon>
        <taxon>Pseudo-nitzschia</taxon>
    </lineage>
</organism>
<dbReference type="OrthoDB" id="40547at2759"/>
<dbReference type="AlphaFoldDB" id="A0A448Z7D2"/>
<keyword evidence="2" id="KW-1185">Reference proteome</keyword>
<protein>
    <submittedName>
        <fullName evidence="1">Uncharacterized protein</fullName>
    </submittedName>
</protein>